<evidence type="ECO:0000259" key="8">
    <source>
        <dbReference type="Pfam" id="PF13868"/>
    </source>
</evidence>
<evidence type="ECO:0000256" key="4">
    <source>
        <dbReference type="ARBA" id="ARBA00023273"/>
    </source>
</evidence>
<dbReference type="GO" id="GO:0005929">
    <property type="term" value="C:cilium"/>
    <property type="evidence" value="ECO:0007669"/>
    <property type="project" value="UniProtKB-SubCell"/>
</dbReference>
<evidence type="ECO:0000256" key="3">
    <source>
        <dbReference type="ARBA" id="ARBA00023069"/>
    </source>
</evidence>
<evidence type="ECO:0000256" key="2">
    <source>
        <dbReference type="ARBA" id="ARBA00023054"/>
    </source>
</evidence>
<keyword evidence="4" id="KW-0966">Cell projection</keyword>
<feature type="coiled-coil region" evidence="7">
    <location>
        <begin position="395"/>
        <end position="446"/>
    </location>
</feature>
<organism evidence="9 10">
    <name type="scientific">Pelagomonas calceolata</name>
    <dbReference type="NCBI Taxonomy" id="35677"/>
    <lineage>
        <taxon>Eukaryota</taxon>
        <taxon>Sar</taxon>
        <taxon>Stramenopiles</taxon>
        <taxon>Ochrophyta</taxon>
        <taxon>Pelagophyceae</taxon>
        <taxon>Pelagomonadales</taxon>
        <taxon>Pelagomonadaceae</taxon>
        <taxon>Pelagomonas</taxon>
    </lineage>
</organism>
<dbReference type="InterPro" id="IPR043597">
    <property type="entry name" value="TPH_dom"/>
</dbReference>
<dbReference type="Pfam" id="PF13868">
    <property type="entry name" value="TPH"/>
    <property type="match status" value="1"/>
</dbReference>
<evidence type="ECO:0000313" key="10">
    <source>
        <dbReference type="Proteomes" id="UP000789595"/>
    </source>
</evidence>
<protein>
    <recommendedName>
        <fullName evidence="6">Cilia- and flagella-associated protein 53</fullName>
    </recommendedName>
</protein>
<comment type="similarity">
    <text evidence="5">Belongs to the CFAP53 family.</text>
</comment>
<dbReference type="EMBL" id="CAKKNE010000004">
    <property type="protein sequence ID" value="CAH0372902.1"/>
    <property type="molecule type" value="Genomic_DNA"/>
</dbReference>
<sequence>MPGLRPIDEIERRRAAQEVTDDLKRHNTDMWLSTERAKWEQKTHDKIVERGRRARIRKYDKEAEDELRRRRERLAKLYSEEMAQWRHEVATSGKSAADRKAEVEAKALELGRQREVARKKHNDWAYAQQRRNSLDDVRKRDSKAFVEACLSTRHLQHEEKARRLQKEKEEEEAWLKKWREGLAEADRIEAEKVAKHKAHEHDVKYVLDEQVELKKKRYRAREERMKKEAEEELAEWKIAVDAEAKKQIDLRDAARARSADVMGFNSVFDQKKEVFKKEQLRRDKLTLQYELDLQKAQDDKDAAKIQAEKELNARFKKYLDGFEKLKGADEAKIEAVRRKLENRIWDERDRAFQAEIDAREYLRKQVDLGRQQQIRDKIAAEKFSTSHYGAEIAAIEAAQKKANDEDDRRQAYQKQAAIDHQSKLRLQIERNKVRRAEEKQAEFLEKKYIEKVEAEHAYIVANEGGRCNIHHPIKSMKWFT</sequence>
<name>A0A8J2SRN2_9STRA</name>
<evidence type="ECO:0000256" key="7">
    <source>
        <dbReference type="SAM" id="Coils"/>
    </source>
</evidence>
<evidence type="ECO:0000256" key="6">
    <source>
        <dbReference type="ARBA" id="ARBA00033773"/>
    </source>
</evidence>
<dbReference type="InterPro" id="IPR043596">
    <property type="entry name" value="CFAP53/TCHP"/>
</dbReference>
<dbReference type="PANTHER" id="PTHR31183:SF1">
    <property type="entry name" value="CILIA- AND FLAGELLA-ASSOCIATED PROTEIN 53"/>
    <property type="match status" value="1"/>
</dbReference>
<feature type="coiled-coil region" evidence="7">
    <location>
        <begin position="215"/>
        <end position="246"/>
    </location>
</feature>
<reference evidence="9" key="1">
    <citation type="submission" date="2021-11" db="EMBL/GenBank/DDBJ databases">
        <authorList>
            <consortium name="Genoscope - CEA"/>
            <person name="William W."/>
        </authorList>
    </citation>
    <scope>NUCLEOTIDE SEQUENCE</scope>
</reference>
<dbReference type="Proteomes" id="UP000789595">
    <property type="component" value="Unassembled WGS sequence"/>
</dbReference>
<proteinExistence type="inferred from homology"/>
<evidence type="ECO:0000313" key="9">
    <source>
        <dbReference type="EMBL" id="CAH0372902.1"/>
    </source>
</evidence>
<dbReference type="PANTHER" id="PTHR31183">
    <property type="entry name" value="TRICHOPLEIN KERATIN FILAMENT-BINDING PROTEIN FAMILY MEMBER"/>
    <property type="match status" value="1"/>
</dbReference>
<comment type="subcellular location">
    <subcellularLocation>
        <location evidence="1">Cell projection</location>
        <location evidence="1">Cilium</location>
    </subcellularLocation>
</comment>
<feature type="domain" description="Trichohyalin-plectin-homology" evidence="8">
    <location>
        <begin position="131"/>
        <end position="462"/>
    </location>
</feature>
<keyword evidence="3" id="KW-0969">Cilium</keyword>
<keyword evidence="10" id="KW-1185">Reference proteome</keyword>
<gene>
    <name evidence="9" type="ORF">PECAL_4P00620</name>
</gene>
<dbReference type="OrthoDB" id="206939at2759"/>
<evidence type="ECO:0000256" key="1">
    <source>
        <dbReference type="ARBA" id="ARBA00004138"/>
    </source>
</evidence>
<keyword evidence="2 7" id="KW-0175">Coiled coil</keyword>
<comment type="caution">
    <text evidence="9">The sequence shown here is derived from an EMBL/GenBank/DDBJ whole genome shotgun (WGS) entry which is preliminary data.</text>
</comment>
<dbReference type="AlphaFoldDB" id="A0A8J2SRN2"/>
<accession>A0A8J2SRN2</accession>
<evidence type="ECO:0000256" key="5">
    <source>
        <dbReference type="ARBA" id="ARBA00033747"/>
    </source>
</evidence>